<feature type="compositionally biased region" description="Low complexity" evidence="1">
    <location>
        <begin position="39"/>
        <end position="53"/>
    </location>
</feature>
<evidence type="ECO:0000256" key="1">
    <source>
        <dbReference type="SAM" id="MobiDB-lite"/>
    </source>
</evidence>
<name>A0AAQ3U2R0_PASNO</name>
<dbReference type="GO" id="GO:0035196">
    <property type="term" value="P:miRNA processing"/>
    <property type="evidence" value="ECO:0007669"/>
    <property type="project" value="InterPro"/>
</dbReference>
<protein>
    <submittedName>
        <fullName evidence="2">Uncharacterized protein</fullName>
    </submittedName>
</protein>
<sequence>MDGGEHEVEESSSKRRERLLALRSAATASPAAAAPPPAASGSLLLPDPDLSGDQAPSRGPRPPQRFDYYTNPAAAFSSHHSGGATDPSHKRKGPPACYDPPPPAGNYHHPHQQHMAPSPVHSPSPMPSGSRPWQNPMQFQDPMQGYRGTHPGAPTPSGPHYGPRGRGSYSNSPNFGFRHPNPGRVGNPMNYGPRGSPYSSYGQGRGANYYGSAGSRGTGGRGGIGFQNHPGWQNRSYFNKSMVDDPWLDLQPVVGNILIPRARSWLPGSLREKNETPAEGQIKSASGLSLSEYLDLSFNEASNKEEFVPHLKSKATAHIETEKRIGLENGSWNMKSSPPPS</sequence>
<dbReference type="InterPro" id="IPR039292">
    <property type="entry name" value="SICKLE"/>
</dbReference>
<dbReference type="GO" id="GO:0000398">
    <property type="term" value="P:mRNA splicing, via spliceosome"/>
    <property type="evidence" value="ECO:0007669"/>
    <property type="project" value="InterPro"/>
</dbReference>
<dbReference type="EMBL" id="CP144751">
    <property type="protein sequence ID" value="WVZ83109.1"/>
    <property type="molecule type" value="Genomic_DNA"/>
</dbReference>
<evidence type="ECO:0000313" key="3">
    <source>
        <dbReference type="Proteomes" id="UP001341281"/>
    </source>
</evidence>
<evidence type="ECO:0000313" key="2">
    <source>
        <dbReference type="EMBL" id="WVZ83109.1"/>
    </source>
</evidence>
<dbReference type="AlphaFoldDB" id="A0AAQ3U2R0"/>
<reference evidence="2 3" key="1">
    <citation type="submission" date="2024-02" db="EMBL/GenBank/DDBJ databases">
        <title>High-quality chromosome-scale genome assembly of Pensacola bahiagrass (Paspalum notatum Flugge var. saurae).</title>
        <authorList>
            <person name="Vega J.M."/>
            <person name="Podio M."/>
            <person name="Orjuela J."/>
            <person name="Siena L.A."/>
            <person name="Pessino S.C."/>
            <person name="Combes M.C."/>
            <person name="Mariac C."/>
            <person name="Albertini E."/>
            <person name="Pupilli F."/>
            <person name="Ortiz J.P.A."/>
            <person name="Leblanc O."/>
        </authorList>
    </citation>
    <scope>NUCLEOTIDE SEQUENCE [LARGE SCALE GENOMIC DNA]</scope>
    <source>
        <strain evidence="2">R1</strain>
        <tissue evidence="2">Leaf</tissue>
    </source>
</reference>
<dbReference type="PANTHER" id="PTHR36054:SF2">
    <property type="entry name" value="PROTEIN SICKLE"/>
    <property type="match status" value="1"/>
</dbReference>
<feature type="compositionally biased region" description="Low complexity" evidence="1">
    <location>
        <begin position="73"/>
        <end position="84"/>
    </location>
</feature>
<feature type="non-terminal residue" evidence="2">
    <location>
        <position position="341"/>
    </location>
</feature>
<feature type="region of interest" description="Disordered" evidence="1">
    <location>
        <begin position="1"/>
        <end position="199"/>
    </location>
</feature>
<feature type="compositionally biased region" description="Low complexity" evidence="1">
    <location>
        <begin position="21"/>
        <end position="32"/>
    </location>
</feature>
<feature type="compositionally biased region" description="Basic and acidic residues" evidence="1">
    <location>
        <begin position="1"/>
        <end position="20"/>
    </location>
</feature>
<gene>
    <name evidence="2" type="ORF">U9M48_030286</name>
</gene>
<organism evidence="2 3">
    <name type="scientific">Paspalum notatum var. saurae</name>
    <dbReference type="NCBI Taxonomy" id="547442"/>
    <lineage>
        <taxon>Eukaryota</taxon>
        <taxon>Viridiplantae</taxon>
        <taxon>Streptophyta</taxon>
        <taxon>Embryophyta</taxon>
        <taxon>Tracheophyta</taxon>
        <taxon>Spermatophyta</taxon>
        <taxon>Magnoliopsida</taxon>
        <taxon>Liliopsida</taxon>
        <taxon>Poales</taxon>
        <taxon>Poaceae</taxon>
        <taxon>PACMAD clade</taxon>
        <taxon>Panicoideae</taxon>
        <taxon>Andropogonodae</taxon>
        <taxon>Paspaleae</taxon>
        <taxon>Paspalinae</taxon>
        <taxon>Paspalum</taxon>
    </lineage>
</organism>
<keyword evidence="3" id="KW-1185">Reference proteome</keyword>
<dbReference type="PANTHER" id="PTHR36054">
    <property type="entry name" value="PROTEIN SICKLE"/>
    <property type="match status" value="1"/>
</dbReference>
<proteinExistence type="predicted"/>
<accession>A0AAQ3U2R0</accession>
<dbReference type="Proteomes" id="UP001341281">
    <property type="component" value="Chromosome 07"/>
</dbReference>